<dbReference type="Proteomes" id="UP000001610">
    <property type="component" value="Unassembled WGS sequence"/>
</dbReference>
<dbReference type="OrthoDB" id="5345334at2759"/>
<proteinExistence type="predicted"/>
<dbReference type="RefSeq" id="XP_006668883.1">
    <property type="nucleotide sequence ID" value="XM_006668820.1"/>
</dbReference>
<dbReference type="OMA" id="IGWEDDF"/>
<dbReference type="KEGG" id="cmt:CCM_03671"/>
<name>G3JFR6_CORMM</name>
<dbReference type="EMBL" id="JH126401">
    <property type="protein sequence ID" value="EGX92299.1"/>
    <property type="molecule type" value="Genomic_DNA"/>
</dbReference>
<gene>
    <name evidence="1" type="ORF">CCM_03671</name>
</gene>
<evidence type="ECO:0000313" key="1">
    <source>
        <dbReference type="EMBL" id="EGX92299.1"/>
    </source>
</evidence>
<dbReference type="eggNOG" id="ENOG502R9YX">
    <property type="taxonomic scope" value="Eukaryota"/>
</dbReference>
<evidence type="ECO:0000313" key="2">
    <source>
        <dbReference type="Proteomes" id="UP000001610"/>
    </source>
</evidence>
<reference evidence="1 2" key="1">
    <citation type="journal article" date="2011" name="Genome Biol.">
        <title>Genome sequence of the insect pathogenic fungus Cordyceps militaris, a valued traditional Chinese medicine.</title>
        <authorList>
            <person name="Zheng P."/>
            <person name="Xia Y."/>
            <person name="Xiao G."/>
            <person name="Xiong C."/>
            <person name="Hu X."/>
            <person name="Zhang S."/>
            <person name="Zheng H."/>
            <person name="Huang Y."/>
            <person name="Zhou Y."/>
            <person name="Wang S."/>
            <person name="Zhao G.P."/>
            <person name="Liu X."/>
            <person name="St Leger R.J."/>
            <person name="Wang C."/>
        </authorList>
    </citation>
    <scope>NUCLEOTIDE SEQUENCE [LARGE SCALE GENOMIC DNA]</scope>
    <source>
        <strain evidence="1 2">CM01</strain>
    </source>
</reference>
<protein>
    <submittedName>
        <fullName evidence="1">Uncharacterized protein</fullName>
    </submittedName>
</protein>
<keyword evidence="2" id="KW-1185">Reference proteome</keyword>
<sequence>MAQPVTVEYIGWEDDFRYAAEKARITDHIQKMAEARGYSHACVQDMIMKYRYRSQGPWIDVHFQSDAWVRDGLNKYVFARLWFNEDGDLEKEPEFVEKASI</sequence>
<dbReference type="VEuPathDB" id="FungiDB:CCM_03671"/>
<organism evidence="1 2">
    <name type="scientific">Cordyceps militaris (strain CM01)</name>
    <name type="common">Caterpillar fungus</name>
    <dbReference type="NCBI Taxonomy" id="983644"/>
    <lineage>
        <taxon>Eukaryota</taxon>
        <taxon>Fungi</taxon>
        <taxon>Dikarya</taxon>
        <taxon>Ascomycota</taxon>
        <taxon>Pezizomycotina</taxon>
        <taxon>Sordariomycetes</taxon>
        <taxon>Hypocreomycetidae</taxon>
        <taxon>Hypocreales</taxon>
        <taxon>Cordycipitaceae</taxon>
        <taxon>Cordyceps</taxon>
    </lineage>
</organism>
<dbReference type="AlphaFoldDB" id="G3JFR6"/>
<dbReference type="GeneID" id="18165695"/>
<accession>G3JFR6</accession>
<dbReference type="InParanoid" id="G3JFR6"/>
<dbReference type="HOGENOM" id="CLU_2291562_0_0_1"/>